<dbReference type="AlphaFoldDB" id="A0A134AKF5"/>
<evidence type="ECO:0000256" key="1">
    <source>
        <dbReference type="SAM" id="Phobius"/>
    </source>
</evidence>
<dbReference type="STRING" id="755172.HMPREF1863_00208"/>
<reference evidence="3" key="1">
    <citation type="submission" date="2016-01" db="EMBL/GenBank/DDBJ databases">
        <authorList>
            <person name="Mitreva M."/>
            <person name="Pepin K.H."/>
            <person name="Mihindukulasuriya K.A."/>
            <person name="Fulton R."/>
            <person name="Fronick C."/>
            <person name="O'Laughlin M."/>
            <person name="Miner T."/>
            <person name="Herter B."/>
            <person name="Rosa B.A."/>
            <person name="Cordes M."/>
            <person name="Tomlinson C."/>
            <person name="Wollam A."/>
            <person name="Palsikar V.B."/>
            <person name="Mardis E.R."/>
            <person name="Wilson R.K."/>
        </authorList>
    </citation>
    <scope>NUCLEOTIDE SEQUENCE [LARGE SCALE GENOMIC DNA]</scope>
    <source>
        <strain evidence="3">DNF00729</strain>
    </source>
</reference>
<evidence type="ECO:0000313" key="2">
    <source>
        <dbReference type="EMBL" id="KXB68187.1"/>
    </source>
</evidence>
<dbReference type="PATRIC" id="fig|755172.3.peg.201"/>
<keyword evidence="1" id="KW-1133">Transmembrane helix</keyword>
<comment type="caution">
    <text evidence="2">The sequence shown here is derived from an EMBL/GenBank/DDBJ whole genome shotgun (WGS) entry which is preliminary data.</text>
</comment>
<name>A0A134AKF5_9FIRM</name>
<dbReference type="EMBL" id="LSDG01000005">
    <property type="protein sequence ID" value="KXB68187.1"/>
    <property type="molecule type" value="Genomic_DNA"/>
</dbReference>
<feature type="transmembrane region" description="Helical" evidence="1">
    <location>
        <begin position="27"/>
        <end position="45"/>
    </location>
</feature>
<protein>
    <submittedName>
        <fullName evidence="2">Uncharacterized protein</fullName>
    </submittedName>
</protein>
<organism evidence="2 3">
    <name type="scientific">Aedoeadaptatus coxii</name>
    <dbReference type="NCBI Taxonomy" id="755172"/>
    <lineage>
        <taxon>Bacteria</taxon>
        <taxon>Bacillati</taxon>
        <taxon>Bacillota</taxon>
        <taxon>Tissierellia</taxon>
        <taxon>Tissierellales</taxon>
        <taxon>Peptoniphilaceae</taxon>
        <taxon>Aedoeadaptatus</taxon>
    </lineage>
</organism>
<keyword evidence="3" id="KW-1185">Reference proteome</keyword>
<accession>A0A134AKF5</accession>
<keyword evidence="1" id="KW-0812">Transmembrane</keyword>
<proteinExistence type="predicted"/>
<gene>
    <name evidence="2" type="ORF">HMPREF1863_00208</name>
</gene>
<evidence type="ECO:0000313" key="3">
    <source>
        <dbReference type="Proteomes" id="UP000070442"/>
    </source>
</evidence>
<keyword evidence="1" id="KW-0472">Membrane</keyword>
<sequence length="50" mass="5951">MCRIRIRILKGKRINAKEYLKVYPLNIWFYSGILILLIGVAGILYERIKK</sequence>
<dbReference type="Proteomes" id="UP000070442">
    <property type="component" value="Unassembled WGS sequence"/>
</dbReference>